<evidence type="ECO:0000313" key="1">
    <source>
        <dbReference type="EMBL" id="UXE61807.1"/>
    </source>
</evidence>
<proteinExistence type="predicted"/>
<dbReference type="EMBL" id="CP073041">
    <property type="protein sequence ID" value="UXE61807.1"/>
    <property type="molecule type" value="Genomic_DNA"/>
</dbReference>
<gene>
    <name evidence="1" type="ORF">KA717_02395</name>
</gene>
<dbReference type="KEGG" id="wna:KA717_02395"/>
<accession>A0A977KXR6</accession>
<reference evidence="1" key="1">
    <citation type="submission" date="2021-04" db="EMBL/GenBank/DDBJ databases">
        <title>Genome sequence of Woronichinia naegeliana from Washington state freshwater lake bloom.</title>
        <authorList>
            <person name="Dreher T.W."/>
        </authorList>
    </citation>
    <scope>NUCLEOTIDE SEQUENCE</scope>
    <source>
        <strain evidence="1">WA131</strain>
    </source>
</reference>
<name>A0A977KXR6_9CYAN</name>
<organism evidence="1">
    <name type="scientific">Woronichinia naegeliana WA131</name>
    <dbReference type="NCBI Taxonomy" id="2824559"/>
    <lineage>
        <taxon>Bacteria</taxon>
        <taxon>Bacillati</taxon>
        <taxon>Cyanobacteriota</taxon>
        <taxon>Cyanophyceae</taxon>
        <taxon>Synechococcales</taxon>
        <taxon>Coelosphaeriaceae</taxon>
        <taxon>Woronichinia</taxon>
    </lineage>
</organism>
<sequence>MARKSKEFRQLFYQDSVQSARVSRLSTQSQRESEAFRRFKATLEGQPENEGKIFITNPQGFGKMSEKLMKFIRPYLHTTESYEDRLCLFDMAVLAWNLAILPSAKREEFLTSYLAEQVNPLDREALEMFVDFRDLLTELIQRKLKLFGKEKRFIDDFQLVEDDEELRVMVTSSLSL</sequence>
<dbReference type="Proteomes" id="UP001065613">
    <property type="component" value="Chromosome"/>
</dbReference>
<dbReference type="AlphaFoldDB" id="A0A977KXR6"/>
<protein>
    <submittedName>
        <fullName evidence="1">Uncharacterized protein</fullName>
    </submittedName>
</protein>